<proteinExistence type="inferred from homology"/>
<comment type="cofactor">
    <cofactor evidence="3">
        <name>pyridoxal 5'-phosphate</name>
        <dbReference type="ChEBI" id="CHEBI:597326"/>
    </cofactor>
</comment>
<dbReference type="Proteomes" id="UP000199024">
    <property type="component" value="Unassembled WGS sequence"/>
</dbReference>
<evidence type="ECO:0000256" key="2">
    <source>
        <dbReference type="HAMAP-Rule" id="MF_02087"/>
    </source>
</evidence>
<dbReference type="EMBL" id="FOZL01000001">
    <property type="protein sequence ID" value="SFR96577.1"/>
    <property type="molecule type" value="Genomic_DNA"/>
</dbReference>
<dbReference type="STRING" id="474950.SAMN05421771_0005"/>
<evidence type="ECO:0000256" key="3">
    <source>
        <dbReference type="PIRSR" id="PIRSR004848-1"/>
    </source>
</evidence>
<dbReference type="FunFam" id="3.20.20.10:FF:000018">
    <property type="entry name" value="Pyridoxal phosphate homeostasis protein"/>
    <property type="match status" value="1"/>
</dbReference>
<dbReference type="GO" id="GO:0030170">
    <property type="term" value="F:pyridoxal phosphate binding"/>
    <property type="evidence" value="ECO:0007669"/>
    <property type="project" value="UniProtKB-UniRule"/>
</dbReference>
<gene>
    <name evidence="6" type="ORF">SAMN05421771_0005</name>
</gene>
<protein>
    <recommendedName>
        <fullName evidence="2">Pyridoxal phosphate homeostasis protein</fullName>
        <shortName evidence="2">PLP homeostasis protein</shortName>
    </recommendedName>
</protein>
<reference evidence="6 7" key="1">
    <citation type="submission" date="2016-10" db="EMBL/GenBank/DDBJ databases">
        <authorList>
            <person name="de Groot N.N."/>
        </authorList>
    </citation>
    <scope>NUCLEOTIDE SEQUENCE [LARGE SCALE GENOMIC DNA]</scope>
    <source>
        <strain evidence="6 7">DSM 21001</strain>
    </source>
</reference>
<accession>A0A1I6KZF7</accession>
<comment type="similarity">
    <text evidence="2 4">Belongs to the pyridoxal phosphate-binding protein YggS/PROSC family.</text>
</comment>
<organism evidence="6 7">
    <name type="scientific">Granulicella pectinivorans</name>
    <dbReference type="NCBI Taxonomy" id="474950"/>
    <lineage>
        <taxon>Bacteria</taxon>
        <taxon>Pseudomonadati</taxon>
        <taxon>Acidobacteriota</taxon>
        <taxon>Terriglobia</taxon>
        <taxon>Terriglobales</taxon>
        <taxon>Acidobacteriaceae</taxon>
        <taxon>Granulicella</taxon>
    </lineage>
</organism>
<dbReference type="PIRSF" id="PIRSF004848">
    <property type="entry name" value="YBL036c_PLPDEIII"/>
    <property type="match status" value="1"/>
</dbReference>
<comment type="function">
    <text evidence="2">Pyridoxal 5'-phosphate (PLP)-binding protein, which is involved in PLP homeostasis.</text>
</comment>
<dbReference type="Pfam" id="PF01168">
    <property type="entry name" value="Ala_racemase_N"/>
    <property type="match status" value="1"/>
</dbReference>
<feature type="domain" description="Alanine racemase N-terminal" evidence="5">
    <location>
        <begin position="6"/>
        <end position="221"/>
    </location>
</feature>
<keyword evidence="7" id="KW-1185">Reference proteome</keyword>
<dbReference type="InterPro" id="IPR011078">
    <property type="entry name" value="PyrdxlP_homeostasis"/>
</dbReference>
<dbReference type="NCBIfam" id="TIGR00044">
    <property type="entry name" value="YggS family pyridoxal phosphate-dependent enzyme"/>
    <property type="match status" value="1"/>
</dbReference>
<dbReference type="InterPro" id="IPR001608">
    <property type="entry name" value="Ala_racemase_N"/>
</dbReference>
<feature type="modified residue" description="N6-(pyridoxal phosphate)lysine" evidence="2 3">
    <location>
        <position position="35"/>
    </location>
</feature>
<dbReference type="AlphaFoldDB" id="A0A1I6KZF7"/>
<sequence length="228" mass="24732">MSIAENLARIQNQIHDACARAHRSPGEVALMAVSKVHPVEVILEAHAAGQHLFGENRVQEWQQKFPTASPLEGLRMHLIGPLQSNKTTKAAELFDGVDTVDSLKIAQRLDAAAKALGKVLPIHIEIKLSHEESKHGIQPEDLPALLAYLPSLQNLTPAGLMTVPPWSEDPEAARPYFQRLRQLRDQHLPGAGLSMGMSGDFAVAIAEGSTCIRVGTALFGKRLYPAPA</sequence>
<dbReference type="OrthoDB" id="9804072at2"/>
<name>A0A1I6KZF7_9BACT</name>
<dbReference type="InterPro" id="IPR029066">
    <property type="entry name" value="PLP-binding_barrel"/>
</dbReference>
<evidence type="ECO:0000259" key="5">
    <source>
        <dbReference type="Pfam" id="PF01168"/>
    </source>
</evidence>
<dbReference type="Gene3D" id="3.20.20.10">
    <property type="entry name" value="Alanine racemase"/>
    <property type="match status" value="1"/>
</dbReference>
<evidence type="ECO:0000256" key="4">
    <source>
        <dbReference type="RuleBase" id="RU004514"/>
    </source>
</evidence>
<dbReference type="PANTHER" id="PTHR10146:SF14">
    <property type="entry name" value="PYRIDOXAL PHOSPHATE HOMEOSTASIS PROTEIN"/>
    <property type="match status" value="1"/>
</dbReference>
<dbReference type="PANTHER" id="PTHR10146">
    <property type="entry name" value="PROLINE SYNTHETASE CO-TRANSCRIBED BACTERIAL HOMOLOG PROTEIN"/>
    <property type="match status" value="1"/>
</dbReference>
<dbReference type="HAMAP" id="MF_02087">
    <property type="entry name" value="PLP_homeostasis"/>
    <property type="match status" value="1"/>
</dbReference>
<evidence type="ECO:0000313" key="7">
    <source>
        <dbReference type="Proteomes" id="UP000199024"/>
    </source>
</evidence>
<evidence type="ECO:0000256" key="1">
    <source>
        <dbReference type="ARBA" id="ARBA00022898"/>
    </source>
</evidence>
<dbReference type="RefSeq" id="WP_089835455.1">
    <property type="nucleotide sequence ID" value="NZ_FOZL01000001.1"/>
</dbReference>
<keyword evidence="1 2" id="KW-0663">Pyridoxal phosphate</keyword>
<evidence type="ECO:0000313" key="6">
    <source>
        <dbReference type="EMBL" id="SFR96577.1"/>
    </source>
</evidence>
<dbReference type="CDD" id="cd00635">
    <property type="entry name" value="PLPDE_III_YBL036c_like"/>
    <property type="match status" value="1"/>
</dbReference>
<dbReference type="SUPFAM" id="SSF51419">
    <property type="entry name" value="PLP-binding barrel"/>
    <property type="match status" value="1"/>
</dbReference>